<comment type="caution">
    <text evidence="1">The sequence shown here is derived from an EMBL/GenBank/DDBJ whole genome shotgun (WGS) entry which is preliminary data.</text>
</comment>
<reference evidence="1 2" key="1">
    <citation type="submission" date="2022-12" db="EMBL/GenBank/DDBJ databases">
        <title>Metagenome assembled genome from gulf of manar.</title>
        <authorList>
            <person name="Kohli P."/>
            <person name="Pk S."/>
            <person name="Venkata Ramana C."/>
            <person name="Sasikala C."/>
        </authorList>
    </citation>
    <scope>NUCLEOTIDE SEQUENCE [LARGE SCALE GENOMIC DNA]</scope>
    <source>
        <strain evidence="1">JB008</strain>
    </source>
</reference>
<proteinExistence type="predicted"/>
<dbReference type="EMBL" id="JAQQAL010000003">
    <property type="protein sequence ID" value="MDC7225203.1"/>
    <property type="molecule type" value="Genomic_DNA"/>
</dbReference>
<accession>A0AAJ1ICE1</accession>
<evidence type="ECO:0000313" key="2">
    <source>
        <dbReference type="Proteomes" id="UP001221217"/>
    </source>
</evidence>
<evidence type="ECO:0008006" key="3">
    <source>
        <dbReference type="Google" id="ProtNLM"/>
    </source>
</evidence>
<organism evidence="1 2">
    <name type="scientific">Candidatus Thalassospirochaeta sargassi</name>
    <dbReference type="NCBI Taxonomy" id="3119039"/>
    <lineage>
        <taxon>Bacteria</taxon>
        <taxon>Pseudomonadati</taxon>
        <taxon>Spirochaetota</taxon>
        <taxon>Spirochaetia</taxon>
        <taxon>Spirochaetales</taxon>
        <taxon>Spirochaetaceae</taxon>
        <taxon>Candidatus Thalassospirochaeta</taxon>
    </lineage>
</organism>
<dbReference type="AlphaFoldDB" id="A0AAJ1ICE1"/>
<evidence type="ECO:0000313" key="1">
    <source>
        <dbReference type="EMBL" id="MDC7225203.1"/>
    </source>
</evidence>
<protein>
    <recommendedName>
        <fullName evidence="3">Peptidase C39-like domain-containing protein</fullName>
    </recommendedName>
</protein>
<dbReference type="Proteomes" id="UP001221217">
    <property type="component" value="Unassembled WGS sequence"/>
</dbReference>
<name>A0AAJ1ICE1_9SPIO</name>
<gene>
    <name evidence="1" type="ORF">PQJ61_00400</name>
</gene>
<sequence length="228" mass="26533">MVYNFSKDSEYHTQINNERFPNGSCNTTSMIMAVKQAGHKTDFTNEDEQPEDVLTELLVFSELAYSKAREIAPGVWNEKQGLPRIPLNEVHVMLEWGINYLMKKEVDMFVMGVKIEYIIQKLYEGCGIMMSGEIPFRNMTIGHMVSIAGYITIDDEKEPSIDNVSHFIMDDPFGNFRTDYRDTRGNNIKITVDEFIRFFKDTKSRTKKWAHIIRPADTNKKRPVHDEY</sequence>